<dbReference type="GO" id="GO:0022857">
    <property type="term" value="F:transmembrane transporter activity"/>
    <property type="evidence" value="ECO:0007669"/>
    <property type="project" value="TreeGrafter"/>
</dbReference>
<gene>
    <name evidence="9" type="ORF">SAMN05421823_102253</name>
</gene>
<feature type="domain" description="ABC3 transporter permease C-terminal" evidence="7">
    <location>
        <begin position="294"/>
        <end position="399"/>
    </location>
</feature>
<dbReference type="InterPro" id="IPR003838">
    <property type="entry name" value="ABC3_permease_C"/>
</dbReference>
<dbReference type="EMBL" id="FNFO01000002">
    <property type="protein sequence ID" value="SDK25121.1"/>
    <property type="molecule type" value="Genomic_DNA"/>
</dbReference>
<evidence type="ECO:0000256" key="5">
    <source>
        <dbReference type="ARBA" id="ARBA00023136"/>
    </source>
</evidence>
<evidence type="ECO:0000256" key="6">
    <source>
        <dbReference type="SAM" id="Phobius"/>
    </source>
</evidence>
<feature type="transmembrane region" description="Helical" evidence="6">
    <location>
        <begin position="770"/>
        <end position="791"/>
    </location>
</feature>
<dbReference type="PANTHER" id="PTHR30572:SF18">
    <property type="entry name" value="ABC-TYPE MACROLIDE FAMILY EXPORT SYSTEM PERMEASE COMPONENT 2"/>
    <property type="match status" value="1"/>
</dbReference>
<evidence type="ECO:0000259" key="7">
    <source>
        <dbReference type="Pfam" id="PF02687"/>
    </source>
</evidence>
<feature type="transmembrane region" description="Helical" evidence="6">
    <location>
        <begin position="288"/>
        <end position="310"/>
    </location>
</feature>
<comment type="subcellular location">
    <subcellularLocation>
        <location evidence="1">Cell membrane</location>
        <topology evidence="1">Multi-pass membrane protein</topology>
    </subcellularLocation>
</comment>
<keyword evidence="4 6" id="KW-1133">Transmembrane helix</keyword>
<feature type="transmembrane region" description="Helical" evidence="6">
    <location>
        <begin position="21"/>
        <end position="41"/>
    </location>
</feature>
<evidence type="ECO:0000259" key="8">
    <source>
        <dbReference type="Pfam" id="PF12704"/>
    </source>
</evidence>
<dbReference type="STRING" id="1075417.SAMN05421823_102253"/>
<evidence type="ECO:0000256" key="4">
    <source>
        <dbReference type="ARBA" id="ARBA00022989"/>
    </source>
</evidence>
<feature type="transmembrane region" description="Helical" evidence="6">
    <location>
        <begin position="335"/>
        <end position="362"/>
    </location>
</feature>
<dbReference type="InterPro" id="IPR025857">
    <property type="entry name" value="MacB_PCD"/>
</dbReference>
<evidence type="ECO:0000256" key="3">
    <source>
        <dbReference type="ARBA" id="ARBA00022692"/>
    </source>
</evidence>
<feature type="domain" description="MacB-like periplasmic core" evidence="8">
    <location>
        <begin position="20"/>
        <end position="246"/>
    </location>
</feature>
<evidence type="ECO:0000313" key="10">
    <source>
        <dbReference type="Proteomes" id="UP000198510"/>
    </source>
</evidence>
<dbReference type="RefSeq" id="WP_089679751.1">
    <property type="nucleotide sequence ID" value="NZ_FNFO01000002.1"/>
</dbReference>
<dbReference type="InterPro" id="IPR050250">
    <property type="entry name" value="Macrolide_Exporter_MacB"/>
</dbReference>
<organism evidence="9 10">
    <name type="scientific">Catalinimonas alkaloidigena</name>
    <dbReference type="NCBI Taxonomy" id="1075417"/>
    <lineage>
        <taxon>Bacteria</taxon>
        <taxon>Pseudomonadati</taxon>
        <taxon>Bacteroidota</taxon>
        <taxon>Cytophagia</taxon>
        <taxon>Cytophagales</taxon>
        <taxon>Catalimonadaceae</taxon>
        <taxon>Catalinimonas</taxon>
    </lineage>
</organism>
<keyword evidence="5 6" id="KW-0472">Membrane</keyword>
<sequence length="805" mass="89558">MLRNYLTIALRNLLKNRGYTIINLVGLAVGLAGILLIVLYINHELTFDRHHTKARRIVRVLETDPNLGIAASVPFPVGPTLQLDYPEQVEATVRLYNFQSATLPLQYEDPVGNRRQFNESAFFFADSTFFRVFDAQFLKGNPQTALDDPYSVVMTQSAAQRYFGPADPMGKVLQFEKLHDLHVTAVVADPPPASHFHYELLASFAALRTIMPKGIPDEDWYTNPVWTYALLRDAADTATLQAQLPQFAQRHLHPALKETARFQLEPLTDIHLHSLAEGNIEPNSNIRLIWIVGTVAVFLLLIAGINFINLSTARAFDRAKEVGIRKVAGAHPGQLIAQFLAESIILCLMAAALAVFLAWLALPVLNNLTDRHLSLQHQSGVWVLFLAATLLIGIAAGSYPAFVLSSFRPVEVLKGRTGGRPTGNAWLRQSLVVVQFFISIALIGATITAYRQLRYIQKARLGFEAEQVVVLPVERTSLVSKYDAFKQQLLTHSAIRAVTGVNEIPGTGTPNSTYRPVGGSDDDMKLYSVMYVRDDLTKTLGIPLLAGNDFPSTYESENIIALINRAMMQEMGWATPEEAIGQHIEGTLEGRIRVVGVVDDFHYGSLHYKVGPLLIDYCSLEKLKNYFTHYVLVRVQTDDLPGVIRDIGATWQQFTDQDAFDYYFLNDELQQLYHSEQNFSKLAGIFATLAALIASLGLLGLTAFSIQKRKREIGIRKVLGASESQIVLLLGKNFTLLIGIALVLAIPVVYLGMSRWLEDFAYHISLRADIFLLAGLAALLLAWFTVSWLTVRAAWTNPVDTLRAD</sequence>
<dbReference type="PANTHER" id="PTHR30572">
    <property type="entry name" value="MEMBRANE COMPONENT OF TRANSPORTER-RELATED"/>
    <property type="match status" value="1"/>
</dbReference>
<evidence type="ECO:0000256" key="1">
    <source>
        <dbReference type="ARBA" id="ARBA00004651"/>
    </source>
</evidence>
<dbReference type="Pfam" id="PF02687">
    <property type="entry name" value="FtsX"/>
    <property type="match status" value="2"/>
</dbReference>
<evidence type="ECO:0000313" key="9">
    <source>
        <dbReference type="EMBL" id="SDK25121.1"/>
    </source>
</evidence>
<protein>
    <submittedName>
        <fullName evidence="9">Putative ABC transport system permease protein</fullName>
    </submittedName>
</protein>
<keyword evidence="10" id="KW-1185">Reference proteome</keyword>
<proteinExistence type="predicted"/>
<feature type="transmembrane region" description="Helical" evidence="6">
    <location>
        <begin position="425"/>
        <end position="450"/>
    </location>
</feature>
<feature type="domain" description="ABC3 transporter permease C-terminal" evidence="7">
    <location>
        <begin position="685"/>
        <end position="798"/>
    </location>
</feature>
<keyword evidence="3 6" id="KW-0812">Transmembrane</keyword>
<dbReference type="GO" id="GO:0005886">
    <property type="term" value="C:plasma membrane"/>
    <property type="evidence" value="ECO:0007669"/>
    <property type="project" value="UniProtKB-SubCell"/>
</dbReference>
<evidence type="ECO:0000256" key="2">
    <source>
        <dbReference type="ARBA" id="ARBA00022475"/>
    </source>
</evidence>
<accession>A0A1G9AD01</accession>
<dbReference type="Pfam" id="PF12704">
    <property type="entry name" value="MacB_PCD"/>
    <property type="match status" value="1"/>
</dbReference>
<keyword evidence="2" id="KW-1003">Cell membrane</keyword>
<dbReference type="Proteomes" id="UP000198510">
    <property type="component" value="Unassembled WGS sequence"/>
</dbReference>
<dbReference type="AlphaFoldDB" id="A0A1G9AD01"/>
<feature type="transmembrane region" description="Helical" evidence="6">
    <location>
        <begin position="682"/>
        <end position="706"/>
    </location>
</feature>
<name>A0A1G9AD01_9BACT</name>
<reference evidence="9 10" key="1">
    <citation type="submission" date="2016-10" db="EMBL/GenBank/DDBJ databases">
        <authorList>
            <person name="de Groot N.N."/>
        </authorList>
    </citation>
    <scope>NUCLEOTIDE SEQUENCE [LARGE SCALE GENOMIC DNA]</scope>
    <source>
        <strain evidence="9 10">DSM 25186</strain>
    </source>
</reference>
<dbReference type="OrthoDB" id="5933722at2"/>
<feature type="transmembrane region" description="Helical" evidence="6">
    <location>
        <begin position="726"/>
        <end position="750"/>
    </location>
</feature>
<feature type="transmembrane region" description="Helical" evidence="6">
    <location>
        <begin position="382"/>
        <end position="404"/>
    </location>
</feature>